<dbReference type="CDD" id="cd12193">
    <property type="entry name" value="bZIP_GCN4"/>
    <property type="match status" value="1"/>
</dbReference>
<keyword evidence="3" id="KW-0238">DNA-binding</keyword>
<feature type="region of interest" description="Disordered" evidence="6">
    <location>
        <begin position="192"/>
        <end position="226"/>
    </location>
</feature>
<gene>
    <name evidence="8" type="ORF">BJY01DRAFT_141636</name>
</gene>
<dbReference type="InterPro" id="IPR046347">
    <property type="entry name" value="bZIP_sf"/>
</dbReference>
<dbReference type="SUPFAM" id="SSF57959">
    <property type="entry name" value="Leucine zipper domain"/>
    <property type="match status" value="1"/>
</dbReference>
<feature type="compositionally biased region" description="Pro residues" evidence="6">
    <location>
        <begin position="105"/>
        <end position="115"/>
    </location>
</feature>
<evidence type="ECO:0000256" key="3">
    <source>
        <dbReference type="ARBA" id="ARBA00023125"/>
    </source>
</evidence>
<evidence type="ECO:0000256" key="2">
    <source>
        <dbReference type="ARBA" id="ARBA00023015"/>
    </source>
</evidence>
<evidence type="ECO:0000313" key="8">
    <source>
        <dbReference type="EMBL" id="KAL2849529.1"/>
    </source>
</evidence>
<feature type="region of interest" description="Disordered" evidence="6">
    <location>
        <begin position="1"/>
        <end position="22"/>
    </location>
</feature>
<reference evidence="8 9" key="1">
    <citation type="submission" date="2024-07" db="EMBL/GenBank/DDBJ databases">
        <title>Section-level genome sequencing and comparative genomics of Aspergillus sections Usti and Cavernicolus.</title>
        <authorList>
            <consortium name="Lawrence Berkeley National Laboratory"/>
            <person name="Nybo J.L."/>
            <person name="Vesth T.C."/>
            <person name="Theobald S."/>
            <person name="Frisvad J.C."/>
            <person name="Larsen T.O."/>
            <person name="Kjaerboelling I."/>
            <person name="Rothschild-Mancinelli K."/>
            <person name="Lyhne E.K."/>
            <person name="Kogle M.E."/>
            <person name="Barry K."/>
            <person name="Clum A."/>
            <person name="Na H."/>
            <person name="Ledsgaard L."/>
            <person name="Lin J."/>
            <person name="Lipzen A."/>
            <person name="Kuo A."/>
            <person name="Riley R."/>
            <person name="Mondo S."/>
            <person name="Labutti K."/>
            <person name="Haridas S."/>
            <person name="Pangalinan J."/>
            <person name="Salamov A.A."/>
            <person name="Simmons B.A."/>
            <person name="Magnuson J.K."/>
            <person name="Chen J."/>
            <person name="Drula E."/>
            <person name="Henrissat B."/>
            <person name="Wiebenga A."/>
            <person name="Lubbers R.J."/>
            <person name="Gomes A.C."/>
            <person name="Makela M.R."/>
            <person name="Stajich J."/>
            <person name="Grigoriev I.V."/>
            <person name="Mortensen U.H."/>
            <person name="De Vries R.P."/>
            <person name="Baker S.E."/>
            <person name="Andersen M.R."/>
        </authorList>
    </citation>
    <scope>NUCLEOTIDE SEQUENCE [LARGE SCALE GENOMIC DNA]</scope>
    <source>
        <strain evidence="8 9">CBS 123904</strain>
    </source>
</reference>
<evidence type="ECO:0000256" key="5">
    <source>
        <dbReference type="ARBA" id="ARBA00023242"/>
    </source>
</evidence>
<evidence type="ECO:0000313" key="9">
    <source>
        <dbReference type="Proteomes" id="UP001610446"/>
    </source>
</evidence>
<proteinExistence type="predicted"/>
<protein>
    <recommendedName>
        <fullName evidence="7">BZIP domain-containing protein</fullName>
    </recommendedName>
</protein>
<evidence type="ECO:0000256" key="6">
    <source>
        <dbReference type="SAM" id="MobiDB-lite"/>
    </source>
</evidence>
<name>A0ABR4KBA0_9EURO</name>
<keyword evidence="2" id="KW-0805">Transcription regulation</keyword>
<dbReference type="Proteomes" id="UP001610446">
    <property type="component" value="Unassembled WGS sequence"/>
</dbReference>
<keyword evidence="5" id="KW-0539">Nucleus</keyword>
<organism evidence="8 9">
    <name type="scientific">Aspergillus pseudoustus</name>
    <dbReference type="NCBI Taxonomy" id="1810923"/>
    <lineage>
        <taxon>Eukaryota</taxon>
        <taxon>Fungi</taxon>
        <taxon>Dikarya</taxon>
        <taxon>Ascomycota</taxon>
        <taxon>Pezizomycotina</taxon>
        <taxon>Eurotiomycetes</taxon>
        <taxon>Eurotiomycetidae</taxon>
        <taxon>Eurotiales</taxon>
        <taxon>Aspergillaceae</taxon>
        <taxon>Aspergillus</taxon>
        <taxon>Aspergillus subgen. Nidulantes</taxon>
    </lineage>
</organism>
<evidence type="ECO:0000259" key="7">
    <source>
        <dbReference type="PROSITE" id="PS50217"/>
    </source>
</evidence>
<feature type="compositionally biased region" description="Polar residues" evidence="6">
    <location>
        <begin position="1"/>
        <end position="15"/>
    </location>
</feature>
<dbReference type="PANTHER" id="PTHR13044">
    <property type="entry name" value="ACTIVATING TRANSCRIPTION FACTOR ATF 4/5"/>
    <property type="match status" value="1"/>
</dbReference>
<keyword evidence="9" id="KW-1185">Reference proteome</keyword>
<accession>A0ABR4KBA0</accession>
<dbReference type="EMBL" id="JBFXLU010000042">
    <property type="protein sequence ID" value="KAL2849529.1"/>
    <property type="molecule type" value="Genomic_DNA"/>
</dbReference>
<dbReference type="InterPro" id="IPR004827">
    <property type="entry name" value="bZIP"/>
</dbReference>
<dbReference type="PANTHER" id="PTHR13044:SF38">
    <property type="entry name" value="BZIP DOMAIN-CONTAINING PROTEIN"/>
    <property type="match status" value="1"/>
</dbReference>
<keyword evidence="4" id="KW-0804">Transcription</keyword>
<dbReference type="SMART" id="SM00338">
    <property type="entry name" value="BRLZ"/>
    <property type="match status" value="1"/>
</dbReference>
<evidence type="ECO:0000256" key="4">
    <source>
        <dbReference type="ARBA" id="ARBA00023163"/>
    </source>
</evidence>
<feature type="domain" description="BZIP" evidence="7">
    <location>
        <begin position="206"/>
        <end position="269"/>
    </location>
</feature>
<dbReference type="Gene3D" id="3.30.160.60">
    <property type="entry name" value="Classic Zinc Finger"/>
    <property type="match status" value="1"/>
</dbReference>
<comment type="subcellular location">
    <subcellularLocation>
        <location evidence="1">Nucleus</location>
    </subcellularLocation>
</comment>
<dbReference type="PROSITE" id="PS50217">
    <property type="entry name" value="BZIP"/>
    <property type="match status" value="1"/>
</dbReference>
<feature type="compositionally biased region" description="Low complexity" evidence="6">
    <location>
        <begin position="94"/>
        <end position="104"/>
    </location>
</feature>
<comment type="caution">
    <text evidence="8">The sequence shown here is derived from an EMBL/GenBank/DDBJ whole genome shotgun (WGS) entry which is preliminary data.</text>
</comment>
<feature type="region of interest" description="Disordered" evidence="6">
    <location>
        <begin position="90"/>
        <end position="144"/>
    </location>
</feature>
<evidence type="ECO:0000256" key="1">
    <source>
        <dbReference type="ARBA" id="ARBA00004123"/>
    </source>
</evidence>
<dbReference type="Pfam" id="PF00170">
    <property type="entry name" value="bZIP_1"/>
    <property type="match status" value="1"/>
</dbReference>
<sequence length="270" mass="28521">MQPLQHSTKTQTQPSTIPPQAIDFDYDYDDIDIFPTGLTPDLTWINLPISAPNAGAGAGAGATDAGIANPTALDAFDVLNISLPEPLVWSPDESSTSASASASPTPTPTPTPIPVAPFNASSSTPAAAGDALSRSPSPKNTIEIPCEGPFQFINTVPDITGASTATTTTTIASGQPLEQGTRSNPALLPKPVPLSTGSQPDASVAKTGRVSKRQLNTEAARRYRQRKVDRMNQLEEELELVKKERDQLKMRVSKLAGETEGLKRLLDAKP</sequence>